<comment type="caution">
    <text evidence="2">The sequence shown here is derived from an EMBL/GenBank/DDBJ whole genome shotgun (WGS) entry which is preliminary data.</text>
</comment>
<evidence type="ECO:0000313" key="2">
    <source>
        <dbReference type="EMBL" id="KJV73619.1"/>
    </source>
</evidence>
<proteinExistence type="predicted"/>
<accession>A0A0F3P311</accession>
<gene>
    <name evidence="2" type="ORF">OTSTA716_1555</name>
    <name evidence="1" type="ORF">OTSTA716_2466</name>
</gene>
<organism evidence="2 3">
    <name type="scientific">Orientia tsutsugamushi str. TA716</name>
    <dbReference type="NCBI Taxonomy" id="1359175"/>
    <lineage>
        <taxon>Bacteria</taxon>
        <taxon>Pseudomonadati</taxon>
        <taxon>Pseudomonadota</taxon>
        <taxon>Alphaproteobacteria</taxon>
        <taxon>Rickettsiales</taxon>
        <taxon>Rickettsiaceae</taxon>
        <taxon>Rickettsieae</taxon>
        <taxon>Orientia</taxon>
    </lineage>
</organism>
<reference evidence="2 3" key="1">
    <citation type="submission" date="2015-01" db="EMBL/GenBank/DDBJ databases">
        <title>Genome Sequencing of Rickettsiales.</title>
        <authorList>
            <person name="Daugherty S.C."/>
            <person name="Su Q."/>
            <person name="Abolude K."/>
            <person name="Beier-Sexton M."/>
            <person name="Carlyon J.A."/>
            <person name="Carter R."/>
            <person name="Day N.P."/>
            <person name="Dumler S.J."/>
            <person name="Dyachenko V."/>
            <person name="Godinez A."/>
            <person name="Kurtti T.J."/>
            <person name="Lichay M."/>
            <person name="Mullins K.E."/>
            <person name="Ott S."/>
            <person name="Pappas-Brown V."/>
            <person name="Paris D.H."/>
            <person name="Patel P."/>
            <person name="Richards A.L."/>
            <person name="Sadzewicz L."/>
            <person name="Sears K."/>
            <person name="Seidman D."/>
            <person name="Sengamalay N."/>
            <person name="Stenos J."/>
            <person name="Tallon L.J."/>
            <person name="Vincent G."/>
            <person name="Fraser C.M."/>
            <person name="Munderloh U."/>
            <person name="Dunning-Hotopp J.C."/>
        </authorList>
    </citation>
    <scope>NUCLEOTIDE SEQUENCE [LARGE SCALE GENOMIC DNA]</scope>
    <source>
        <strain evidence="2 3">TA716</strain>
    </source>
</reference>
<sequence length="36" mass="3941">MSAPVKVDNIPCMMKISEIAIKQKIIAIAQKKASIQ</sequence>
<dbReference type="Proteomes" id="UP000033671">
    <property type="component" value="Unassembled WGS sequence"/>
</dbReference>
<dbReference type="PATRIC" id="fig|1359175.3.peg.2723"/>
<name>A0A0F3P311_ORITS</name>
<dbReference type="AlphaFoldDB" id="A0A0F3P311"/>
<dbReference type="EMBL" id="LAOA01000169">
    <property type="protein sequence ID" value="KJV70783.1"/>
    <property type="molecule type" value="Genomic_DNA"/>
</dbReference>
<protein>
    <submittedName>
        <fullName evidence="2">Uncharacterized protein</fullName>
    </submittedName>
</protein>
<evidence type="ECO:0000313" key="1">
    <source>
        <dbReference type="EMBL" id="KJV70783.1"/>
    </source>
</evidence>
<evidence type="ECO:0000313" key="3">
    <source>
        <dbReference type="Proteomes" id="UP000033671"/>
    </source>
</evidence>
<dbReference type="EMBL" id="LAOA01000073">
    <property type="protein sequence ID" value="KJV73619.1"/>
    <property type="molecule type" value="Genomic_DNA"/>
</dbReference>